<feature type="repeat" description="PPR" evidence="11">
    <location>
        <begin position="289"/>
        <end position="323"/>
    </location>
</feature>
<dbReference type="FunFam" id="1.20.1110.10:FF:000168">
    <property type="match status" value="1"/>
</dbReference>
<dbReference type="InterPro" id="IPR018303">
    <property type="entry name" value="ATPase_P-typ_P_site"/>
</dbReference>
<dbReference type="FunFam" id="2.70.150.10:FF:000004">
    <property type="entry name" value="Plasma membrane ATPase"/>
    <property type="match status" value="1"/>
</dbReference>
<feature type="transmembrane region" description="Helical" evidence="13">
    <location>
        <begin position="1267"/>
        <end position="1290"/>
    </location>
</feature>
<dbReference type="Pfam" id="PF13041">
    <property type="entry name" value="PPR_2"/>
    <property type="match status" value="4"/>
</dbReference>
<keyword evidence="3" id="KW-0597">Phosphoprotein</keyword>
<dbReference type="Pfam" id="PF00122">
    <property type="entry name" value="E1-E2_ATPase"/>
    <property type="match status" value="1"/>
</dbReference>
<proteinExistence type="inferred from homology"/>
<evidence type="ECO:0000256" key="10">
    <source>
        <dbReference type="ARBA" id="ARBA00023136"/>
    </source>
</evidence>
<evidence type="ECO:0000256" key="3">
    <source>
        <dbReference type="ARBA" id="ARBA00022553"/>
    </source>
</evidence>
<feature type="repeat" description="PPR" evidence="11">
    <location>
        <begin position="44"/>
        <end position="78"/>
    </location>
</feature>
<dbReference type="Pfam" id="PF00690">
    <property type="entry name" value="Cation_ATPase_N"/>
    <property type="match status" value="1"/>
</dbReference>
<feature type="transmembrane region" description="Helical" evidence="13">
    <location>
        <begin position="1955"/>
        <end position="1972"/>
    </location>
</feature>
<dbReference type="Proteomes" id="UP000694240">
    <property type="component" value="Chromosome 11"/>
</dbReference>
<feature type="repeat" description="PPR" evidence="11">
    <location>
        <begin position="184"/>
        <end position="218"/>
    </location>
</feature>
<dbReference type="PROSITE" id="PS51375">
    <property type="entry name" value="PPR"/>
    <property type="match status" value="11"/>
</dbReference>
<evidence type="ECO:0000256" key="13">
    <source>
        <dbReference type="SAM" id="Phobius"/>
    </source>
</evidence>
<evidence type="ECO:0000313" key="16">
    <source>
        <dbReference type="Proteomes" id="UP000694240"/>
    </source>
</evidence>
<dbReference type="NCBIfam" id="TIGR00756">
    <property type="entry name" value="PPR"/>
    <property type="match status" value="11"/>
</dbReference>
<feature type="transmembrane region" description="Helical" evidence="13">
    <location>
        <begin position="2035"/>
        <end position="2055"/>
    </location>
</feature>
<dbReference type="GO" id="GO:0016887">
    <property type="term" value="F:ATP hydrolysis activity"/>
    <property type="evidence" value="ECO:0007669"/>
    <property type="project" value="InterPro"/>
</dbReference>
<keyword evidence="4 13" id="KW-0812">Transmembrane</keyword>
<dbReference type="GO" id="GO:0016020">
    <property type="term" value="C:membrane"/>
    <property type="evidence" value="ECO:0007669"/>
    <property type="project" value="UniProtKB-SubCell"/>
</dbReference>
<feature type="transmembrane region" description="Helical" evidence="13">
    <location>
        <begin position="1511"/>
        <end position="1531"/>
    </location>
</feature>
<dbReference type="InterPro" id="IPR018928">
    <property type="entry name" value="HAP2/GCS1_dom"/>
</dbReference>
<feature type="repeat" description="PPR" evidence="11">
    <location>
        <begin position="359"/>
        <end position="393"/>
    </location>
</feature>
<dbReference type="NCBIfam" id="TIGR01494">
    <property type="entry name" value="ATPase_P-type"/>
    <property type="match status" value="2"/>
</dbReference>
<keyword evidence="7" id="KW-0067">ATP-binding</keyword>
<dbReference type="InterPro" id="IPR004314">
    <property type="entry name" value="Neprosin"/>
</dbReference>
<feature type="repeat" description="PPR" evidence="11">
    <location>
        <begin position="114"/>
        <end position="148"/>
    </location>
</feature>
<sequence>MVDKGFVPGSNCFNNLLTFVVGSSSSFNQWWCFFNENKSKVDLDVYSFGIVIKGCCEAGEIEKSFDLLVELREFGFSPNVVIYTTLIDGCCKKGEIEKAKDLFFEMGKFGLVANEWTYTVLIHGLFKNGIKKQGFEMYEKMQEDGVFPNLYTYNCVMNQLCKDGRTKDAFKVFDEMRDRGVSCNIVTYNTLIGGLCREMKANEANKVMDQMKGDGINPNLITYNTLIDGFCGVGKLGKALSLCRDLKSRGLSPSLVTYNILVSGFCKKGDTSGASKVVKEMEERGIKPSKVTYTILIDTFARMDNMEKAIQLRLSMEELGLVPDVHTYSVLIHGFCIKGRMNEASRLFKSMVEKKFEPNEVIYNTMVLGYCKEGSSYRALRLFREMEEKELPPNVASYRYMIEVLCKERKSKEAEGLVEKMIDSGIDPSDSILNLISRAKNDSHTEYGHIYDCIDFYKQPAFDHALLKNHDFHPEMKPSKVNRPQKVENEEESRDNKTKSVTLKGIGCPRGTVPIRRTTKEDLIRLKTFNEMFDSNIHPQTNSEPGLHYAGGRVRPEWIKKHIGGADGHFTLYQTPYVNQLQFSSGLIKVSNGSDFIKAGWTTREQHCFNTNCPGFVIVNTDIPLDYAFPEVSLTGVHMVEARFYIFRDPLNGNWWLNIGDKEKTIGFWPSRIFTDLAYNADDVFWGGEIFTIPNSKSSPMGNGLKIVHDDPKLYAYARDVSVVDADSQKIIGVAGANEVISDIGWDYILSKSKLEKCEKTSDSSGNLNCSTKIVLNLAVPSGSSGGEASIVAEIVEVEDNSSSNMQTVRIPPVITVNKSAAYALYDLTYIRDVPYKPQEYHVTTRKLRDDKGNVLEQTQPICCPCGPQRRMPSSCGDIFDKMIKGKANTAHCLRFPGDWYHVFSIGQRSLGFSVRVELKTGTRVSEVIIGPENRTATANDNFLKVNLIGDFGGYTSIPSFEDFYLVIPREAAVAGQPGSLGANYSMWMLLERVRFTLDGLECNKIGVGYEAFNTQPNFCSSPYWSCLHNQLWNFHEADINRISRHQLPLYGLEGRFERINQHPNAGPHSFSIGVTETLNTNLMIELRADDIEYVFQRSPGKIINIAIPTFEALTQFGVAAVTIKNTGEVEASYSLTFDCSKGVAFVEEQFFIIKPKAVTTRSFKLYPTKDQAAKYICTAILKDSQFSEVDRAECQFSTTATVLDNGTQVTNPFQIPETHPKGFFDSIRILWTKIINGLVDFITGDTCRNKCSSFFDFSCHIQYVCLSWMVMFGLLLALFPTTCLLLWLLHQKGLFDPCYDWWEDHFDLDHHRRLLPTRENIANRHHYHHHKHHHGVKTHNHHRRTHQRHKHHHSQDNDVMQKMMLEHDHSDSHYYHQLHRVHKDSKQKQRRRAKHGIVLPRDVHVERRRRQRLQRKMASGSSVDDINNEFDLEKIPIEEVFKELQCSREGLSGAEGERRLNIFGPNKFIEKKEHITLRFFSLMFKPLSWVIVAAAFTAIVLANGEGRPPGWPVFIGIVCLLIVNTILCYLEEDNAGSAVAVVMAGLSPKTKVLRDGKWSEQEASILVPGDIVSIKLGDIIPCDARLLEGDALKVDESALTGEYLPITKCPGEEVFSGSTCKQGEIEAVVIATGVHTLFSKAAHLVDSRTNQVGDFKKFVIALGNLCTISIAIGISIELIVMYSIQRRNYRDGIDNVLVLLIGGIPLAMPTVLSVTMAIGSLRLYQQGAIMKRITAIEKMAGMDVLCSDKTGTLTLNKLSVDKNLIEVYAKGVEKEEVLLLAARASRTENQDAIDTAMVGSLADPKEVRAGIREVHFCQFNPVDKRTALTYIDANGNWHPVDGFSGVFPEHKYDIVKKLQERHICGIIGDGVDDIPALKKADIGIAFADATEAARAASDIVMTEPGLSVIINAVLTSRATLQQMKNYTIYAVSITIRVVFGFTFIALIWKFDFSPFMVLAIAFLNDGAIMTITKDRVTNPSPTPVRLKLKEIFATGVVFGSYMALITVVFFWAAYRTDFFARTFHVKDLRGNEKEMMSALYLQVSIMSQALFFVIRSRSWFFVERPGVFLLHSFMLSQCLATIIAASTSWETARIEGIGWGWAGVIWLYNIIFFFPLDILKFAIRYILTGKGWQYLIDNKVFSFGLQPFSLLFFASYSEKSTESWFQSCHIYNNEDCGTLIAILSFRFFSCGFATAVTFVTGNAKKLEESKLCTTFLFLSSLLNLTLPQLHGDPSFGSGQ</sequence>
<feature type="repeat" description="PPR" evidence="11">
    <location>
        <begin position="324"/>
        <end position="358"/>
    </location>
</feature>
<evidence type="ECO:0000259" key="14">
    <source>
        <dbReference type="PROSITE" id="PS52045"/>
    </source>
</evidence>
<feature type="transmembrane region" description="Helical" evidence="13">
    <location>
        <begin position="2178"/>
        <end position="2200"/>
    </location>
</feature>
<feature type="repeat" description="PPR" evidence="11">
    <location>
        <begin position="219"/>
        <end position="253"/>
    </location>
</feature>
<organism evidence="15 16">
    <name type="scientific">Arabidopsis thaliana x Arabidopsis arenosa</name>
    <dbReference type="NCBI Taxonomy" id="1240361"/>
    <lineage>
        <taxon>Eukaryota</taxon>
        <taxon>Viridiplantae</taxon>
        <taxon>Streptophyta</taxon>
        <taxon>Embryophyta</taxon>
        <taxon>Tracheophyta</taxon>
        <taxon>Spermatophyta</taxon>
        <taxon>Magnoliopsida</taxon>
        <taxon>eudicotyledons</taxon>
        <taxon>Gunneridae</taxon>
        <taxon>Pentapetalae</taxon>
        <taxon>rosids</taxon>
        <taxon>malvids</taxon>
        <taxon>Brassicales</taxon>
        <taxon>Brassicaceae</taxon>
        <taxon>Camelineae</taxon>
        <taxon>Arabidopsis</taxon>
    </lineage>
</organism>
<evidence type="ECO:0000256" key="9">
    <source>
        <dbReference type="ARBA" id="ARBA00022989"/>
    </source>
</evidence>
<keyword evidence="6" id="KW-0547">Nucleotide-binding</keyword>
<keyword evidence="16" id="KW-1185">Reference proteome</keyword>
<feature type="repeat" description="PPR" evidence="11">
    <location>
        <begin position="254"/>
        <end position="288"/>
    </location>
</feature>
<dbReference type="Pfam" id="PF14365">
    <property type="entry name" value="Neprosin_AP"/>
    <property type="match status" value="1"/>
</dbReference>
<dbReference type="InterPro" id="IPR059000">
    <property type="entry name" value="ATPase_P-type_domA"/>
</dbReference>
<evidence type="ECO:0000256" key="7">
    <source>
        <dbReference type="ARBA" id="ARBA00022840"/>
    </source>
</evidence>
<keyword evidence="5" id="KW-0479">Metal-binding</keyword>
<evidence type="ECO:0000256" key="11">
    <source>
        <dbReference type="PROSITE-ProRule" id="PRU00708"/>
    </source>
</evidence>
<comment type="subcellular location">
    <subcellularLocation>
        <location evidence="1">Membrane</location>
        <topology evidence="1">Multi-pass membrane protein</topology>
    </subcellularLocation>
</comment>
<feature type="region of interest" description="Disordered" evidence="12">
    <location>
        <begin position="473"/>
        <end position="503"/>
    </location>
</feature>
<feature type="transmembrane region" description="Helical" evidence="13">
    <location>
        <begin position="1697"/>
        <end position="1725"/>
    </location>
</feature>
<evidence type="ECO:0000256" key="1">
    <source>
        <dbReference type="ARBA" id="ARBA00004141"/>
    </source>
</evidence>
<name>A0A8T1Z3F9_9BRAS</name>
<dbReference type="PROSITE" id="PS00154">
    <property type="entry name" value="ATPASE_E1_E2"/>
    <property type="match status" value="1"/>
</dbReference>
<feature type="transmembrane region" description="Helical" evidence="13">
    <location>
        <begin position="1992"/>
        <end position="2015"/>
    </location>
</feature>
<dbReference type="InterPro" id="IPR002885">
    <property type="entry name" value="PPR_rpt"/>
</dbReference>
<evidence type="ECO:0000256" key="4">
    <source>
        <dbReference type="ARBA" id="ARBA00022692"/>
    </source>
</evidence>
<evidence type="ECO:0000256" key="12">
    <source>
        <dbReference type="SAM" id="MobiDB-lite"/>
    </source>
</evidence>
<dbReference type="InterPro" id="IPR001757">
    <property type="entry name" value="P_typ_ATPase"/>
</dbReference>
<dbReference type="PANTHER" id="PTHR42861">
    <property type="entry name" value="CALCIUM-TRANSPORTING ATPASE"/>
    <property type="match status" value="1"/>
</dbReference>
<feature type="transmembrane region" description="Helical" evidence="13">
    <location>
        <begin position="1659"/>
        <end position="1685"/>
    </location>
</feature>
<feature type="transmembrane region" description="Helical" evidence="13">
    <location>
        <begin position="2099"/>
        <end position="2120"/>
    </location>
</feature>
<dbReference type="GO" id="GO:0046872">
    <property type="term" value="F:metal ion binding"/>
    <property type="evidence" value="ECO:0007669"/>
    <property type="project" value="UniProtKB-KW"/>
</dbReference>
<reference evidence="15 16" key="1">
    <citation type="submission" date="2020-12" db="EMBL/GenBank/DDBJ databases">
        <title>Concerted genomic and epigenomic changes stabilize Arabidopsis allopolyploids.</title>
        <authorList>
            <person name="Chen Z."/>
        </authorList>
    </citation>
    <scope>NUCLEOTIDE SEQUENCE [LARGE SCALE GENOMIC DNA]</scope>
    <source>
        <strain evidence="15">Allo738</strain>
        <tissue evidence="15">Leaf</tissue>
    </source>
</reference>
<dbReference type="InterPro" id="IPR025521">
    <property type="entry name" value="Neprosin_propep"/>
</dbReference>
<dbReference type="EMBL" id="JAEFBK010000011">
    <property type="protein sequence ID" value="KAG7552812.1"/>
    <property type="molecule type" value="Genomic_DNA"/>
</dbReference>
<dbReference type="SMART" id="SM00831">
    <property type="entry name" value="Cation_ATPase_N"/>
    <property type="match status" value="1"/>
</dbReference>
<evidence type="ECO:0000256" key="2">
    <source>
        <dbReference type="ARBA" id="ARBA00008804"/>
    </source>
</evidence>
<comment type="similarity">
    <text evidence="2">Belongs to the cation transport ATPase (P-type) (TC 3.A.3) family. Type IIIA subfamily.</text>
</comment>
<dbReference type="InterPro" id="IPR004014">
    <property type="entry name" value="ATPase_P-typ_cation-transptr_N"/>
</dbReference>
<evidence type="ECO:0000256" key="5">
    <source>
        <dbReference type="ARBA" id="ARBA00022723"/>
    </source>
</evidence>
<dbReference type="Pfam" id="PF03080">
    <property type="entry name" value="Neprosin"/>
    <property type="match status" value="1"/>
</dbReference>
<evidence type="ECO:0000256" key="8">
    <source>
        <dbReference type="ARBA" id="ARBA00022842"/>
    </source>
</evidence>
<feature type="repeat" description="PPR" evidence="11">
    <location>
        <begin position="394"/>
        <end position="428"/>
    </location>
</feature>
<evidence type="ECO:0000256" key="6">
    <source>
        <dbReference type="ARBA" id="ARBA00022741"/>
    </source>
</evidence>
<keyword evidence="10 13" id="KW-0472">Membrane</keyword>
<feature type="domain" description="Neprosin PEP catalytic" evidence="14">
    <location>
        <begin position="542"/>
        <end position="771"/>
    </location>
</feature>
<dbReference type="Pfam" id="PF10699">
    <property type="entry name" value="HAP2-GCS1"/>
    <property type="match status" value="1"/>
</dbReference>
<dbReference type="Pfam" id="PF12854">
    <property type="entry name" value="PPR_1"/>
    <property type="match status" value="2"/>
</dbReference>
<evidence type="ECO:0000313" key="15">
    <source>
        <dbReference type="EMBL" id="KAG7552812.1"/>
    </source>
</evidence>
<keyword evidence="9 13" id="KW-1133">Transmembrane helix</keyword>
<feature type="repeat" description="PPR" evidence="11">
    <location>
        <begin position="79"/>
        <end position="113"/>
    </location>
</feature>
<dbReference type="FunFam" id="3.40.50.1000:FF:000211">
    <property type="entry name" value="Plasma membrane ATPase"/>
    <property type="match status" value="1"/>
</dbReference>
<dbReference type="PROSITE" id="PS52045">
    <property type="entry name" value="NEPROSIN_PEP_CD"/>
    <property type="match status" value="1"/>
</dbReference>
<feature type="transmembrane region" description="Helical" evidence="13">
    <location>
        <begin position="1488"/>
        <end position="1505"/>
    </location>
</feature>
<accession>A0A8T1Z3F9</accession>
<feature type="transmembrane region" description="Helical" evidence="13">
    <location>
        <begin position="1927"/>
        <end position="1949"/>
    </location>
</feature>
<dbReference type="Pfam" id="PF01535">
    <property type="entry name" value="PPR"/>
    <property type="match status" value="1"/>
</dbReference>
<feature type="transmembrane region" description="Helical" evidence="13">
    <location>
        <begin position="2067"/>
        <end position="2087"/>
    </location>
</feature>
<gene>
    <name evidence="15" type="ORF">ISN45_Aa06g033970</name>
</gene>
<dbReference type="GO" id="GO:0005524">
    <property type="term" value="F:ATP binding"/>
    <property type="evidence" value="ECO:0007669"/>
    <property type="project" value="UniProtKB-KW"/>
</dbReference>
<comment type="caution">
    <text evidence="15">The sequence shown here is derived from an EMBL/GenBank/DDBJ whole genome shotgun (WGS) entry which is preliminary data.</text>
</comment>
<feature type="repeat" description="PPR" evidence="11">
    <location>
        <begin position="149"/>
        <end position="183"/>
    </location>
</feature>
<feature type="transmembrane region" description="Helical" evidence="13">
    <location>
        <begin position="2141"/>
        <end position="2158"/>
    </location>
</feature>
<protein>
    <submittedName>
        <fullName evidence="15">Pentatricopeptide repeat</fullName>
    </submittedName>
</protein>
<keyword evidence="8" id="KW-0460">Magnesium</keyword>